<evidence type="ECO:0000313" key="4">
    <source>
        <dbReference type="Proteomes" id="UP000637578"/>
    </source>
</evidence>
<comment type="caution">
    <text evidence="3">The sequence shown here is derived from an EMBL/GenBank/DDBJ whole genome shotgun (WGS) entry which is preliminary data.</text>
</comment>
<protein>
    <recommendedName>
        <fullName evidence="2">TadE-like domain-containing protein</fullName>
    </recommendedName>
</protein>
<accession>A0A8J3CE61</accession>
<feature type="transmembrane region" description="Helical" evidence="1">
    <location>
        <begin position="20"/>
        <end position="39"/>
    </location>
</feature>
<keyword evidence="1" id="KW-0472">Membrane</keyword>
<dbReference type="Proteomes" id="UP000637578">
    <property type="component" value="Unassembled WGS sequence"/>
</dbReference>
<proteinExistence type="predicted"/>
<evidence type="ECO:0000313" key="3">
    <source>
        <dbReference type="EMBL" id="GGM81137.1"/>
    </source>
</evidence>
<dbReference type="InterPro" id="IPR012495">
    <property type="entry name" value="TadE-like_dom"/>
</dbReference>
<feature type="domain" description="TadE-like" evidence="2">
    <location>
        <begin position="12"/>
        <end position="54"/>
    </location>
</feature>
<keyword evidence="1" id="KW-1133">Transmembrane helix</keyword>
<reference evidence="3" key="1">
    <citation type="journal article" date="2014" name="Int. J. Syst. Evol. Microbiol.">
        <title>Complete genome sequence of Corynebacterium casei LMG S-19264T (=DSM 44701T), isolated from a smear-ripened cheese.</title>
        <authorList>
            <consortium name="US DOE Joint Genome Institute (JGI-PGF)"/>
            <person name="Walter F."/>
            <person name="Albersmeier A."/>
            <person name="Kalinowski J."/>
            <person name="Ruckert C."/>
        </authorList>
    </citation>
    <scope>NUCLEOTIDE SEQUENCE</scope>
    <source>
        <strain evidence="3">CGMCC 4.5737</strain>
    </source>
</reference>
<dbReference type="Pfam" id="PF07811">
    <property type="entry name" value="TadE"/>
    <property type="match status" value="1"/>
</dbReference>
<organism evidence="3 4">
    <name type="scientific">Longimycelium tulufanense</name>
    <dbReference type="NCBI Taxonomy" id="907463"/>
    <lineage>
        <taxon>Bacteria</taxon>
        <taxon>Bacillati</taxon>
        <taxon>Actinomycetota</taxon>
        <taxon>Actinomycetes</taxon>
        <taxon>Pseudonocardiales</taxon>
        <taxon>Pseudonocardiaceae</taxon>
        <taxon>Longimycelium</taxon>
    </lineage>
</organism>
<evidence type="ECO:0000259" key="2">
    <source>
        <dbReference type="Pfam" id="PF07811"/>
    </source>
</evidence>
<gene>
    <name evidence="3" type="ORF">GCM10012275_59750</name>
</gene>
<dbReference type="EMBL" id="BMMK01000051">
    <property type="protein sequence ID" value="GGM81137.1"/>
    <property type="molecule type" value="Genomic_DNA"/>
</dbReference>
<evidence type="ECO:0000256" key="1">
    <source>
        <dbReference type="SAM" id="Phobius"/>
    </source>
</evidence>
<keyword evidence="4" id="KW-1185">Reference proteome</keyword>
<sequence length="148" mass="15247">MILRRWCGDERGSVAVELTLLTPVLILLLLFVVFCGRVAEARLRVDDAAHQAVRAATLARSNTQATAEARATMEVALGQAGVSCSNLSVDTQTGGLQPGSTVTTVIHCEIGLSDLSLLGVPGSITVEASAASVVDQWRGTVTAGGTGT</sequence>
<reference evidence="3" key="2">
    <citation type="submission" date="2020-09" db="EMBL/GenBank/DDBJ databases">
        <authorList>
            <person name="Sun Q."/>
            <person name="Zhou Y."/>
        </authorList>
    </citation>
    <scope>NUCLEOTIDE SEQUENCE</scope>
    <source>
        <strain evidence="3">CGMCC 4.5737</strain>
    </source>
</reference>
<keyword evidence="1" id="KW-0812">Transmembrane</keyword>
<name>A0A8J3CE61_9PSEU</name>
<dbReference type="AlphaFoldDB" id="A0A8J3CE61"/>